<accession>A0A645EKS6</accession>
<organism evidence="2">
    <name type="scientific">bioreactor metagenome</name>
    <dbReference type="NCBI Taxonomy" id="1076179"/>
    <lineage>
        <taxon>unclassified sequences</taxon>
        <taxon>metagenomes</taxon>
        <taxon>ecological metagenomes</taxon>
    </lineage>
</organism>
<comment type="caution">
    <text evidence="2">The sequence shown here is derived from an EMBL/GenBank/DDBJ whole genome shotgun (WGS) entry which is preliminary data.</text>
</comment>
<protein>
    <submittedName>
        <fullName evidence="2">Uncharacterized protein</fullName>
    </submittedName>
</protein>
<feature type="region of interest" description="Disordered" evidence="1">
    <location>
        <begin position="62"/>
        <end position="86"/>
    </location>
</feature>
<evidence type="ECO:0000313" key="2">
    <source>
        <dbReference type="EMBL" id="MPN01862.1"/>
    </source>
</evidence>
<evidence type="ECO:0000256" key="1">
    <source>
        <dbReference type="SAM" id="MobiDB-lite"/>
    </source>
</evidence>
<reference evidence="2" key="1">
    <citation type="submission" date="2019-08" db="EMBL/GenBank/DDBJ databases">
        <authorList>
            <person name="Kucharzyk K."/>
            <person name="Murdoch R.W."/>
            <person name="Higgins S."/>
            <person name="Loffler F."/>
        </authorList>
    </citation>
    <scope>NUCLEOTIDE SEQUENCE</scope>
</reference>
<sequence length="192" mass="20076">MGECKAPGGILARRSAPEKAASQAQRDRDYGRSKVVLVLVAVQAHARTRLIAVDQAGVGRKTRIAGQRRSPGGLLAQKSRDGRPGPAGLRIDSAVAIALQIRNPTPAAGVGDRHRHELATGHLHGAKRCPCLQGPHLGHPALLLGCRKPPQQHGSVINDLGGQGVVRKQRKRHCNAIIGPVGGCPSQPPASA</sequence>
<proteinExistence type="predicted"/>
<dbReference type="EMBL" id="VSSQ01047840">
    <property type="protein sequence ID" value="MPN01862.1"/>
    <property type="molecule type" value="Genomic_DNA"/>
</dbReference>
<feature type="region of interest" description="Disordered" evidence="1">
    <location>
        <begin position="1"/>
        <end position="27"/>
    </location>
</feature>
<gene>
    <name evidence="2" type="ORF">SDC9_149074</name>
</gene>
<dbReference type="AlphaFoldDB" id="A0A645EKS6"/>
<name>A0A645EKS6_9ZZZZ</name>